<evidence type="ECO:0000256" key="5">
    <source>
        <dbReference type="ARBA" id="ARBA00022801"/>
    </source>
</evidence>
<dbReference type="PROSITE" id="PS50994">
    <property type="entry name" value="INTEGRASE"/>
    <property type="match status" value="1"/>
</dbReference>
<dbReference type="GO" id="GO:0035613">
    <property type="term" value="F:RNA stem-loop binding"/>
    <property type="evidence" value="ECO:0007669"/>
    <property type="project" value="TreeGrafter"/>
</dbReference>
<dbReference type="EMBL" id="WBNA01001049">
    <property type="protein sequence ID" value="NXD18568.1"/>
    <property type="molecule type" value="Genomic_DNA"/>
</dbReference>
<evidence type="ECO:0000259" key="7">
    <source>
        <dbReference type="PROSITE" id="PS50994"/>
    </source>
</evidence>
<dbReference type="GO" id="GO:0015074">
    <property type="term" value="P:DNA integration"/>
    <property type="evidence" value="ECO:0007669"/>
    <property type="project" value="InterPro"/>
</dbReference>
<evidence type="ECO:0000313" key="9">
    <source>
        <dbReference type="Proteomes" id="UP000661971"/>
    </source>
</evidence>
<evidence type="ECO:0000313" key="8">
    <source>
        <dbReference type="EMBL" id="NXD18568.1"/>
    </source>
</evidence>
<dbReference type="GO" id="GO:0016787">
    <property type="term" value="F:hydrolase activity"/>
    <property type="evidence" value="ECO:0007669"/>
    <property type="project" value="UniProtKB-KW"/>
</dbReference>
<feature type="domain" description="Integrase catalytic" evidence="7">
    <location>
        <begin position="1"/>
        <end position="71"/>
    </location>
</feature>
<keyword evidence="3" id="KW-0540">Nuclease</keyword>
<comment type="caution">
    <text evidence="8">The sequence shown here is derived from an EMBL/GenBank/DDBJ whole genome shotgun (WGS) entry which is preliminary data.</text>
</comment>
<keyword evidence="6" id="KW-0695">RNA-directed DNA polymerase</keyword>
<dbReference type="PANTHER" id="PTHR41694">
    <property type="entry name" value="ENDOGENOUS RETROVIRUS GROUP K MEMBER POL PROTEIN"/>
    <property type="match status" value="1"/>
</dbReference>
<organism evidence="8 9">
    <name type="scientific">Nothocercus nigrocapillus</name>
    <dbReference type="NCBI Taxonomy" id="1977171"/>
    <lineage>
        <taxon>Eukaryota</taxon>
        <taxon>Metazoa</taxon>
        <taxon>Chordata</taxon>
        <taxon>Craniata</taxon>
        <taxon>Vertebrata</taxon>
        <taxon>Euteleostomi</taxon>
        <taxon>Archelosauria</taxon>
        <taxon>Archosauria</taxon>
        <taxon>Dinosauria</taxon>
        <taxon>Saurischia</taxon>
        <taxon>Theropoda</taxon>
        <taxon>Coelurosauria</taxon>
        <taxon>Aves</taxon>
        <taxon>Palaeognathae</taxon>
        <taxon>Tinamiformes</taxon>
        <taxon>Tinamidae</taxon>
        <taxon>Nothocercus</taxon>
    </lineage>
</organism>
<proteinExistence type="predicted"/>
<gene>
    <name evidence="8" type="primary">Iap_1</name>
    <name evidence="8" type="ORF">NOTNIG_R14592</name>
</gene>
<dbReference type="Gene3D" id="3.30.420.10">
    <property type="entry name" value="Ribonuclease H-like superfamily/Ribonuclease H"/>
    <property type="match status" value="1"/>
</dbReference>
<keyword evidence="2" id="KW-0548">Nucleotidyltransferase</keyword>
<protein>
    <submittedName>
        <fullName evidence="8">IGEB protein</fullName>
    </submittedName>
</protein>
<dbReference type="Proteomes" id="UP000661971">
    <property type="component" value="Unassembled WGS sequence"/>
</dbReference>
<dbReference type="InterPro" id="IPR036397">
    <property type="entry name" value="RNaseH_sf"/>
</dbReference>
<reference evidence="9" key="1">
    <citation type="submission" date="2023-07" db="EMBL/GenBank/DDBJ databases">
        <title>Bird 10,000 Genomes (B10K) Project - Family phase.</title>
        <authorList>
            <person name="Zhang G."/>
        </authorList>
    </citation>
    <scope>NUCLEOTIDE SEQUENCE [LARGE SCALE GENOMIC DNA]</scope>
</reference>
<evidence type="ECO:0000256" key="4">
    <source>
        <dbReference type="ARBA" id="ARBA00022759"/>
    </source>
</evidence>
<evidence type="ECO:0000256" key="3">
    <source>
        <dbReference type="ARBA" id="ARBA00022722"/>
    </source>
</evidence>
<feature type="non-terminal residue" evidence="8">
    <location>
        <position position="97"/>
    </location>
</feature>
<keyword evidence="4" id="KW-0255">Endonuclease</keyword>
<dbReference type="GO" id="GO:0003964">
    <property type="term" value="F:RNA-directed DNA polymerase activity"/>
    <property type="evidence" value="ECO:0007669"/>
    <property type="project" value="UniProtKB-KW"/>
</dbReference>
<keyword evidence="1" id="KW-0808">Transferase</keyword>
<evidence type="ECO:0000256" key="6">
    <source>
        <dbReference type="ARBA" id="ARBA00022918"/>
    </source>
</evidence>
<keyword evidence="5" id="KW-0378">Hydrolase</keyword>
<feature type="non-terminal residue" evidence="8">
    <location>
        <position position="1"/>
    </location>
</feature>
<keyword evidence="9" id="KW-1185">Reference proteome</keyword>
<dbReference type="PANTHER" id="PTHR41694:SF3">
    <property type="entry name" value="RNA-DIRECTED DNA POLYMERASE-RELATED"/>
    <property type="match status" value="1"/>
</dbReference>
<name>A0A851TRZ6_9AVES</name>
<dbReference type="InterPro" id="IPR012337">
    <property type="entry name" value="RNaseH-like_sf"/>
</dbReference>
<dbReference type="InterPro" id="IPR001584">
    <property type="entry name" value="Integrase_cat-core"/>
</dbReference>
<dbReference type="AlphaFoldDB" id="A0A851TRZ6"/>
<sequence>VKHTTGIPHSPMGQAIVERAHGTLKAMLQKQKRGSEGYSPQECINKMLYVLNFLNRDKEGKSPMLQHLNLPQTSPEKAWVEVKDPGSGQWGKPVQLI</sequence>
<dbReference type="GO" id="GO:0004519">
    <property type="term" value="F:endonuclease activity"/>
    <property type="evidence" value="ECO:0007669"/>
    <property type="project" value="UniProtKB-KW"/>
</dbReference>
<evidence type="ECO:0000256" key="2">
    <source>
        <dbReference type="ARBA" id="ARBA00022695"/>
    </source>
</evidence>
<evidence type="ECO:0000256" key="1">
    <source>
        <dbReference type="ARBA" id="ARBA00022679"/>
    </source>
</evidence>
<accession>A0A851TRZ6</accession>
<dbReference type="SUPFAM" id="SSF53098">
    <property type="entry name" value="Ribonuclease H-like"/>
    <property type="match status" value="1"/>
</dbReference>